<dbReference type="InterPro" id="IPR009057">
    <property type="entry name" value="Homeodomain-like_sf"/>
</dbReference>
<dbReference type="Proteomes" id="UP000240042">
    <property type="component" value="Unassembled WGS sequence"/>
</dbReference>
<gene>
    <name evidence="2" type="ORF">SAMN02745150_00944</name>
</gene>
<dbReference type="SUPFAM" id="SSF55781">
    <property type="entry name" value="GAF domain-like"/>
    <property type="match status" value="1"/>
</dbReference>
<proteinExistence type="predicted"/>
<evidence type="ECO:0000259" key="1">
    <source>
        <dbReference type="SMART" id="SM00065"/>
    </source>
</evidence>
<dbReference type="InterPro" id="IPR029016">
    <property type="entry name" value="GAF-like_dom_sf"/>
</dbReference>
<protein>
    <submittedName>
        <fullName evidence="2">Regulatory protein, Fis family</fullName>
    </submittedName>
</protein>
<dbReference type="OrthoDB" id="6190788at2"/>
<dbReference type="SMART" id="SM00065">
    <property type="entry name" value="GAF"/>
    <property type="match status" value="1"/>
</dbReference>
<dbReference type="AlphaFoldDB" id="A0A1I1E631"/>
<dbReference type="EMBL" id="FOKY01000007">
    <property type="protein sequence ID" value="SFB82112.1"/>
    <property type="molecule type" value="Genomic_DNA"/>
</dbReference>
<keyword evidence="3" id="KW-1185">Reference proteome</keyword>
<dbReference type="PRINTS" id="PR01590">
    <property type="entry name" value="HTHFIS"/>
</dbReference>
<sequence length="372" mass="42609">MSETDIKCLEKRIKQLKRIYYLEQTMFDAPDLNSMLNTVLKDCIALTEATSGSIMFWDENSDWLYFCTYYGYDPEIINSTQMKIGDGITGTTIQNGLPQIINNISLDPKYITLHESIQSEMSVPLNIKGFTLGAITLDNIKKNSFTDWHLELIQMIAGYSCSATNYFLEKMQFNKLSGILQLLLELPSIQDPQDLFAKLAQSIHAQGACIINKSGTLLYEFGRMAAPVIPNTEIFDNTTINVLHHQNNQMPSHIRLTIPCAADQFFFVVDKNYYCFEDKIIDLTVCRKILEILFPINNYTQQHFSYNEYIYQWASKKMSESSGNIYNNAIAEIETILISQALNLNNYNKLKTACFLGINRNTLLNKINLYNL</sequence>
<dbReference type="RefSeq" id="WP_092319136.1">
    <property type="nucleotide sequence ID" value="NZ_FOKY01000007.1"/>
</dbReference>
<dbReference type="Pfam" id="PF13185">
    <property type="entry name" value="GAF_2"/>
    <property type="match status" value="1"/>
</dbReference>
<reference evidence="3" key="1">
    <citation type="submission" date="2016-10" db="EMBL/GenBank/DDBJ databases">
        <authorList>
            <person name="Varghese N."/>
            <person name="Submissions S."/>
        </authorList>
    </citation>
    <scope>NUCLEOTIDE SEQUENCE [LARGE SCALE GENOMIC DNA]</scope>
    <source>
        <strain evidence="3">ATCC 43811</strain>
    </source>
</reference>
<dbReference type="Gene3D" id="3.30.450.40">
    <property type="match status" value="1"/>
</dbReference>
<dbReference type="Gene3D" id="1.10.10.60">
    <property type="entry name" value="Homeodomain-like"/>
    <property type="match status" value="1"/>
</dbReference>
<organism evidence="2 3">
    <name type="scientific">Brevinema andersonii</name>
    <dbReference type="NCBI Taxonomy" id="34097"/>
    <lineage>
        <taxon>Bacteria</taxon>
        <taxon>Pseudomonadati</taxon>
        <taxon>Spirochaetota</taxon>
        <taxon>Spirochaetia</taxon>
        <taxon>Brevinematales</taxon>
        <taxon>Brevinemataceae</taxon>
        <taxon>Brevinema</taxon>
    </lineage>
</organism>
<feature type="domain" description="GAF" evidence="1">
    <location>
        <begin position="31"/>
        <end position="172"/>
    </location>
</feature>
<dbReference type="SUPFAM" id="SSF46689">
    <property type="entry name" value="Homeodomain-like"/>
    <property type="match status" value="1"/>
</dbReference>
<evidence type="ECO:0000313" key="2">
    <source>
        <dbReference type="EMBL" id="SFB82112.1"/>
    </source>
</evidence>
<dbReference type="InterPro" id="IPR002197">
    <property type="entry name" value="HTH_Fis"/>
</dbReference>
<dbReference type="InterPro" id="IPR003018">
    <property type="entry name" value="GAF"/>
</dbReference>
<name>A0A1I1E631_BREAD</name>
<dbReference type="STRING" id="34097.SAMN02745150_00944"/>
<dbReference type="Pfam" id="PF02954">
    <property type="entry name" value="HTH_8"/>
    <property type="match status" value="1"/>
</dbReference>
<evidence type="ECO:0000313" key="3">
    <source>
        <dbReference type="Proteomes" id="UP000240042"/>
    </source>
</evidence>
<accession>A0A1I1E631</accession>
<dbReference type="GO" id="GO:0043565">
    <property type="term" value="F:sequence-specific DNA binding"/>
    <property type="evidence" value="ECO:0007669"/>
    <property type="project" value="InterPro"/>
</dbReference>